<organism evidence="1 2">
    <name type="scientific">Nephila pilipes</name>
    <name type="common">Giant wood spider</name>
    <name type="synonym">Nephila maculata</name>
    <dbReference type="NCBI Taxonomy" id="299642"/>
    <lineage>
        <taxon>Eukaryota</taxon>
        <taxon>Metazoa</taxon>
        <taxon>Ecdysozoa</taxon>
        <taxon>Arthropoda</taxon>
        <taxon>Chelicerata</taxon>
        <taxon>Arachnida</taxon>
        <taxon>Araneae</taxon>
        <taxon>Araneomorphae</taxon>
        <taxon>Entelegynae</taxon>
        <taxon>Araneoidea</taxon>
        <taxon>Nephilidae</taxon>
        <taxon>Nephila</taxon>
    </lineage>
</organism>
<accession>A0A8X6PE01</accession>
<keyword evidence="2" id="KW-1185">Reference proteome</keyword>
<evidence type="ECO:0000313" key="1">
    <source>
        <dbReference type="EMBL" id="GFT59987.1"/>
    </source>
</evidence>
<proteinExistence type="predicted"/>
<gene>
    <name evidence="1" type="ORF">NPIL_464911</name>
</gene>
<comment type="caution">
    <text evidence="1">The sequence shown here is derived from an EMBL/GenBank/DDBJ whole genome shotgun (WGS) entry which is preliminary data.</text>
</comment>
<name>A0A8X6PE01_NEPPI</name>
<sequence length="231" mass="26615">MKRKSRSIDVSSERVCFNDDDDSKVDSSFSDDAVPLHHFHLGQDIYAAVTYFANAVQIHLRQYGRDDNNRLFPTKRGMKKTVKGVSKVVIQQKLKHSNYLQCLKENKSTKENMVLIKSENHDIYTVRQNKTALSSFDDKSFSGLVMHHLSKQVSKFVKDTSAILPSPPLCLHHHHRILISTTTTVLSPPPPPYSYLHHHHYVEPPFIYYLRQVLIVFSQIKYIQNSISKPS</sequence>
<dbReference type="EMBL" id="BMAW01067483">
    <property type="protein sequence ID" value="GFT59987.1"/>
    <property type="molecule type" value="Genomic_DNA"/>
</dbReference>
<dbReference type="Proteomes" id="UP000887013">
    <property type="component" value="Unassembled WGS sequence"/>
</dbReference>
<reference evidence="1" key="1">
    <citation type="submission" date="2020-08" db="EMBL/GenBank/DDBJ databases">
        <title>Multicomponent nature underlies the extraordinary mechanical properties of spider dragline silk.</title>
        <authorList>
            <person name="Kono N."/>
            <person name="Nakamura H."/>
            <person name="Mori M."/>
            <person name="Yoshida Y."/>
            <person name="Ohtoshi R."/>
            <person name="Malay A.D."/>
            <person name="Moran D.A.P."/>
            <person name="Tomita M."/>
            <person name="Numata K."/>
            <person name="Arakawa K."/>
        </authorList>
    </citation>
    <scope>NUCLEOTIDE SEQUENCE</scope>
</reference>
<dbReference type="OrthoDB" id="6463366at2759"/>
<dbReference type="AlphaFoldDB" id="A0A8X6PE01"/>
<protein>
    <submittedName>
        <fullName evidence="1">Uncharacterized protein</fullName>
    </submittedName>
</protein>
<evidence type="ECO:0000313" key="2">
    <source>
        <dbReference type="Proteomes" id="UP000887013"/>
    </source>
</evidence>